<dbReference type="EMBL" id="KZ851854">
    <property type="protein sequence ID" value="RDK41846.1"/>
    <property type="molecule type" value="Genomic_DNA"/>
</dbReference>
<protein>
    <submittedName>
        <fullName evidence="2">Uncharacterized protein</fullName>
    </submittedName>
</protein>
<feature type="region of interest" description="Disordered" evidence="1">
    <location>
        <begin position="65"/>
        <end position="91"/>
    </location>
</feature>
<name>A0A370PI41_ASPPH</name>
<keyword evidence="3" id="KW-1185">Reference proteome</keyword>
<dbReference type="AlphaFoldDB" id="A0A370PI41"/>
<evidence type="ECO:0000313" key="2">
    <source>
        <dbReference type="EMBL" id="RDK41846.1"/>
    </source>
</evidence>
<dbReference type="Proteomes" id="UP000254937">
    <property type="component" value="Unassembled WGS sequence"/>
</dbReference>
<sequence length="467" mass="52239">MSYHVDGPDVATYFFSCHDVASQETKSNNKGILQTHVNVTFFASRRNPKILGFTSNTPSTVYKAGINSGPEPGISPDCSRKSKQTPGNGQPQQLILPTMGRMLLADSTSVCCDTLQWDAGGKMKVDVLSRHFFINSLQVGHLNVATVSTLNAVAPMCEMRALRQRLKRKQVLVFLKRDMRQTLSATNLSDRSNVQKRNHDNRETYGLHSSVGAIYNISSRHHQRLVRHLDPATNVGKPQRPGAHVLRTPYMLAWDKQSVIGHLCTRGEEGQGPAVHMAFRRQEWEQPIWFCDTCMEAMSTMRDRPYVPGQELQAQESFHIRSLGVAAKNSLDLAGEGMEPTGENGLKKSKSDAEGKAGKSLSRVAKPGRLIRNKWFGSETGRVGMFRINDGIDQLDTKQKHHPSRVYGFSKQEHARWIDTRRGWAGLGATRWGRYEEGEKKGQAAFPRFRASPGHRDNSLYVWPGSS</sequence>
<accession>A0A370PI41</accession>
<evidence type="ECO:0000313" key="3">
    <source>
        <dbReference type="Proteomes" id="UP000254937"/>
    </source>
</evidence>
<feature type="region of interest" description="Disordered" evidence="1">
    <location>
        <begin position="334"/>
        <end position="361"/>
    </location>
</feature>
<feature type="compositionally biased region" description="Basic and acidic residues" evidence="1">
    <location>
        <begin position="345"/>
        <end position="357"/>
    </location>
</feature>
<gene>
    <name evidence="2" type="ORF">M752DRAFT_284003</name>
</gene>
<evidence type="ECO:0000256" key="1">
    <source>
        <dbReference type="SAM" id="MobiDB-lite"/>
    </source>
</evidence>
<organism evidence="2 3">
    <name type="scientific">Aspergillus phoenicis ATCC 13157</name>
    <dbReference type="NCBI Taxonomy" id="1353007"/>
    <lineage>
        <taxon>Eukaryota</taxon>
        <taxon>Fungi</taxon>
        <taxon>Dikarya</taxon>
        <taxon>Ascomycota</taxon>
        <taxon>Pezizomycotina</taxon>
        <taxon>Eurotiomycetes</taxon>
        <taxon>Eurotiomycetidae</taxon>
        <taxon>Eurotiales</taxon>
        <taxon>Aspergillaceae</taxon>
        <taxon>Aspergillus</taxon>
    </lineage>
</organism>
<proteinExistence type="predicted"/>
<reference evidence="2 3" key="1">
    <citation type="submission" date="2018-07" db="EMBL/GenBank/DDBJ databases">
        <title>Section-level genome sequencing of Aspergillus section Nigri to investigate inter- and intra-species variation.</title>
        <authorList>
            <consortium name="DOE Joint Genome Institute"/>
            <person name="Vesth T.C."/>
            <person name="Nybo J.L."/>
            <person name="Theobald S."/>
            <person name="Frisvad J.C."/>
            <person name="Larsen T.O."/>
            <person name="Nielsen K.F."/>
            <person name="Hoof J.B."/>
            <person name="Brandl J."/>
            <person name="Salamov A."/>
            <person name="Riley R."/>
            <person name="Gladden J.M."/>
            <person name="Phatale P."/>
            <person name="Nielsen M.T."/>
            <person name="Lyhne E.K."/>
            <person name="Kogle M.E."/>
            <person name="Strasser K."/>
            <person name="McDonnell E."/>
            <person name="Barry K."/>
            <person name="Clum A."/>
            <person name="Chen C."/>
            <person name="Nolan M."/>
            <person name="Sandor L."/>
            <person name="Kuo A."/>
            <person name="Lipzen A."/>
            <person name="Hainaut M."/>
            <person name="Drula E."/>
            <person name="Tsang A."/>
            <person name="Magnuson J.K."/>
            <person name="Henrissat B."/>
            <person name="Wiebenga A."/>
            <person name="Simmons B.A."/>
            <person name="Makela M.R."/>
            <person name="De vries R.P."/>
            <person name="Grigoriev I.V."/>
            <person name="Mortensen U.H."/>
            <person name="Baker S.E."/>
            <person name="Andersen M.R."/>
        </authorList>
    </citation>
    <scope>NUCLEOTIDE SEQUENCE [LARGE SCALE GENOMIC DNA]</scope>
    <source>
        <strain evidence="2 3">ATCC 13157</strain>
    </source>
</reference>